<organism evidence="2 3">
    <name type="scientific">Lactuca saligna</name>
    <name type="common">Willowleaf lettuce</name>
    <dbReference type="NCBI Taxonomy" id="75948"/>
    <lineage>
        <taxon>Eukaryota</taxon>
        <taxon>Viridiplantae</taxon>
        <taxon>Streptophyta</taxon>
        <taxon>Embryophyta</taxon>
        <taxon>Tracheophyta</taxon>
        <taxon>Spermatophyta</taxon>
        <taxon>Magnoliopsida</taxon>
        <taxon>eudicotyledons</taxon>
        <taxon>Gunneridae</taxon>
        <taxon>Pentapetalae</taxon>
        <taxon>asterids</taxon>
        <taxon>campanulids</taxon>
        <taxon>Asterales</taxon>
        <taxon>Asteraceae</taxon>
        <taxon>Cichorioideae</taxon>
        <taxon>Cichorieae</taxon>
        <taxon>Lactucinae</taxon>
        <taxon>Lactuca</taxon>
    </lineage>
</organism>
<keyword evidence="1" id="KW-0812">Transmembrane</keyword>
<keyword evidence="3" id="KW-1185">Reference proteome</keyword>
<evidence type="ECO:0000256" key="1">
    <source>
        <dbReference type="SAM" id="Phobius"/>
    </source>
</evidence>
<accession>A0AA35ZSC5</accession>
<keyword evidence="1" id="KW-1133">Transmembrane helix</keyword>
<keyword evidence="1" id="KW-0472">Membrane</keyword>
<protein>
    <submittedName>
        <fullName evidence="2">Uncharacterized protein</fullName>
    </submittedName>
</protein>
<feature type="transmembrane region" description="Helical" evidence="1">
    <location>
        <begin position="73"/>
        <end position="92"/>
    </location>
</feature>
<reference evidence="2" key="1">
    <citation type="submission" date="2023-04" db="EMBL/GenBank/DDBJ databases">
        <authorList>
            <person name="Vijverberg K."/>
            <person name="Xiong W."/>
            <person name="Schranz E."/>
        </authorList>
    </citation>
    <scope>NUCLEOTIDE SEQUENCE</scope>
</reference>
<name>A0AA35ZSC5_LACSI</name>
<proteinExistence type="predicted"/>
<feature type="transmembrane region" description="Helical" evidence="1">
    <location>
        <begin position="20"/>
        <end position="38"/>
    </location>
</feature>
<dbReference type="Proteomes" id="UP001177003">
    <property type="component" value="Chromosome 8"/>
</dbReference>
<gene>
    <name evidence="2" type="ORF">LSALG_LOCUS36242</name>
</gene>
<sequence>MASRFSSYFYQTRPSTYHRFFFLYIPSSSLLLPLHLILPPPLTLSSTKSTLFYAPSLPTASICAIGSQPPYLLLLPPYIAPLYSLRLFFPFVKKITSNRFKIRAVNRESNGDPVAEKEVISFFHTSIPLKFLSEIETISILIVSKESRRCRPSINSHNPKILNVQKATLRVIRL</sequence>
<evidence type="ECO:0000313" key="2">
    <source>
        <dbReference type="EMBL" id="CAI9297424.1"/>
    </source>
</evidence>
<dbReference type="EMBL" id="OX465084">
    <property type="protein sequence ID" value="CAI9297424.1"/>
    <property type="molecule type" value="Genomic_DNA"/>
</dbReference>
<evidence type="ECO:0000313" key="3">
    <source>
        <dbReference type="Proteomes" id="UP001177003"/>
    </source>
</evidence>
<dbReference type="AlphaFoldDB" id="A0AA35ZSC5"/>